<organism evidence="2 3">
    <name type="scientific">Anaerovibrio lipolyticus</name>
    <dbReference type="NCBI Taxonomy" id="82374"/>
    <lineage>
        <taxon>Bacteria</taxon>
        <taxon>Bacillati</taxon>
        <taxon>Bacillota</taxon>
        <taxon>Negativicutes</taxon>
        <taxon>Selenomonadales</taxon>
        <taxon>Selenomonadaceae</taxon>
        <taxon>Anaerovibrio</taxon>
    </lineage>
</organism>
<evidence type="ECO:0000313" key="2">
    <source>
        <dbReference type="EMBL" id="KHM49627.1"/>
    </source>
</evidence>
<accession>A0A0B2JUU8</accession>
<protein>
    <submittedName>
        <fullName evidence="2">Uncharacterized protein</fullName>
    </submittedName>
</protein>
<sequence>MASGAAQKVVNTVADVADAPSKTSEHYGNKLQDKFDPQKPGNIYDNAVHKYGKMSDLNPNGSKDPFEETK</sequence>
<name>A0A0B2JUU8_9FIRM</name>
<dbReference type="AlphaFoldDB" id="A0A0B2JUU8"/>
<comment type="caution">
    <text evidence="2">The sequence shown here is derived from an EMBL/GenBank/DDBJ whole genome shotgun (WGS) entry which is preliminary data.</text>
</comment>
<evidence type="ECO:0000256" key="1">
    <source>
        <dbReference type="SAM" id="MobiDB-lite"/>
    </source>
</evidence>
<proteinExistence type="predicted"/>
<feature type="region of interest" description="Disordered" evidence="1">
    <location>
        <begin position="17"/>
        <end position="46"/>
    </location>
</feature>
<dbReference type="Proteomes" id="UP000030993">
    <property type="component" value="Unassembled WGS sequence"/>
</dbReference>
<evidence type="ECO:0000313" key="3">
    <source>
        <dbReference type="Proteomes" id="UP000030993"/>
    </source>
</evidence>
<dbReference type="EMBL" id="JSCE01000234">
    <property type="protein sequence ID" value="KHM49627.1"/>
    <property type="molecule type" value="Genomic_DNA"/>
</dbReference>
<feature type="compositionally biased region" description="Basic and acidic residues" evidence="1">
    <location>
        <begin position="23"/>
        <end position="37"/>
    </location>
</feature>
<keyword evidence="3" id="KW-1185">Reference proteome</keyword>
<reference evidence="2 3" key="1">
    <citation type="journal article" date="2013" name="PLoS ONE">
        <title>Identification and characterization of three novel lipases belonging to families II and V from Anaerovibrio lipolyticus 5ST.</title>
        <authorList>
            <person name="Prive F."/>
            <person name="Kaderbhai N.N."/>
            <person name="Girdwood S."/>
            <person name="Worgan H.J."/>
            <person name="Pinloche E."/>
            <person name="Scollan N.D."/>
            <person name="Huws S.A."/>
            <person name="Newbold C.J."/>
        </authorList>
    </citation>
    <scope>NUCLEOTIDE SEQUENCE [LARGE SCALE GENOMIC DNA]</scope>
    <source>
        <strain evidence="2 3">5S</strain>
    </source>
</reference>
<dbReference type="RefSeq" id="WP_039211589.1">
    <property type="nucleotide sequence ID" value="NZ_JSCE01000234.1"/>
</dbReference>
<gene>
    <name evidence="2" type="ORF">NZ47_12550</name>
</gene>